<comment type="caution">
    <text evidence="3">The sequence shown here is derived from an EMBL/GenBank/DDBJ whole genome shotgun (WGS) entry which is preliminary data.</text>
</comment>
<dbReference type="SUPFAM" id="SSF54631">
    <property type="entry name" value="CBS-domain pair"/>
    <property type="match status" value="1"/>
</dbReference>
<dbReference type="EMBL" id="QGGB01000006">
    <property type="protein sequence ID" value="PWN06473.1"/>
    <property type="molecule type" value="Genomic_DNA"/>
</dbReference>
<protein>
    <recommendedName>
        <fullName evidence="2">CBS domain-containing protein</fullName>
    </recommendedName>
</protein>
<dbReference type="SMART" id="SM00116">
    <property type="entry name" value="CBS"/>
    <property type="match status" value="2"/>
</dbReference>
<proteinExistence type="predicted"/>
<keyword evidence="4" id="KW-1185">Reference proteome</keyword>
<reference evidence="3 4" key="1">
    <citation type="submission" date="2018-05" db="EMBL/GenBank/DDBJ databases">
        <title>Rhodohalobacter halophilus gen. nov., sp. nov., a moderately halophilic member of the family Balneolaceae.</title>
        <authorList>
            <person name="Liu Z.-W."/>
        </authorList>
    </citation>
    <scope>NUCLEOTIDE SEQUENCE [LARGE SCALE GENOMIC DNA]</scope>
    <source>
        <strain evidence="3 4">8A47</strain>
    </source>
</reference>
<dbReference type="CDD" id="cd02205">
    <property type="entry name" value="CBS_pair_SF"/>
    <property type="match status" value="1"/>
</dbReference>
<organism evidence="3 4">
    <name type="scientific">Rhodohalobacter mucosus</name>
    <dbReference type="NCBI Taxonomy" id="2079485"/>
    <lineage>
        <taxon>Bacteria</taxon>
        <taxon>Pseudomonadati</taxon>
        <taxon>Balneolota</taxon>
        <taxon>Balneolia</taxon>
        <taxon>Balneolales</taxon>
        <taxon>Balneolaceae</taxon>
        <taxon>Rhodohalobacter</taxon>
    </lineage>
</organism>
<keyword evidence="1" id="KW-0129">CBS domain</keyword>
<evidence type="ECO:0000256" key="1">
    <source>
        <dbReference type="PROSITE-ProRule" id="PRU00703"/>
    </source>
</evidence>
<feature type="domain" description="CBS" evidence="2">
    <location>
        <begin position="96"/>
        <end position="155"/>
    </location>
</feature>
<evidence type="ECO:0000313" key="3">
    <source>
        <dbReference type="EMBL" id="PWN06473.1"/>
    </source>
</evidence>
<accession>A0A316TPD6</accession>
<name>A0A316TPD6_9BACT</name>
<dbReference type="Pfam" id="PF00571">
    <property type="entry name" value="CBS"/>
    <property type="match status" value="2"/>
</dbReference>
<dbReference type="OrthoDB" id="1523762at2"/>
<dbReference type="InterPro" id="IPR000644">
    <property type="entry name" value="CBS_dom"/>
</dbReference>
<evidence type="ECO:0000313" key="4">
    <source>
        <dbReference type="Proteomes" id="UP000245533"/>
    </source>
</evidence>
<sequence>MKNSDRFISLFKKLEKLVAEQSQLPRDESFSKMLAEITRGNTVFRHYKEYIQQYAKLRNAIVHESVSDDKAIAEPHDEVLSRLEEIVKKIENPAKVIPKFQVKIESVKPGTMISDALDRFYKGNYSQLPVIEDGKFFDLLTTDAVARWIAAHKEKGGYLLENVAIREVLPYKEVQDNFSFISRRTTLLDVLEIFRKIDYKEQPLDALLITNDGKKEQKLMGIITHYDVSKIYSLI</sequence>
<dbReference type="AlphaFoldDB" id="A0A316TPD6"/>
<dbReference type="Proteomes" id="UP000245533">
    <property type="component" value="Unassembled WGS sequence"/>
</dbReference>
<dbReference type="Gene3D" id="3.10.580.10">
    <property type="entry name" value="CBS-domain"/>
    <property type="match status" value="1"/>
</dbReference>
<dbReference type="PROSITE" id="PS51371">
    <property type="entry name" value="CBS"/>
    <property type="match status" value="1"/>
</dbReference>
<dbReference type="RefSeq" id="WP_109646587.1">
    <property type="nucleotide sequence ID" value="NZ_QGGB01000006.1"/>
</dbReference>
<evidence type="ECO:0000259" key="2">
    <source>
        <dbReference type="PROSITE" id="PS51371"/>
    </source>
</evidence>
<gene>
    <name evidence="3" type="ORF">DDZ15_08090</name>
</gene>
<dbReference type="InterPro" id="IPR046342">
    <property type="entry name" value="CBS_dom_sf"/>
</dbReference>